<name>A0A2S6H5B9_9GAMM</name>
<dbReference type="RefSeq" id="WP_104422779.1">
    <property type="nucleotide sequence ID" value="NZ_PTIY01000003.1"/>
</dbReference>
<proteinExistence type="predicted"/>
<reference evidence="1 2" key="1">
    <citation type="submission" date="2018-02" db="EMBL/GenBank/DDBJ databases">
        <title>Subsurface microbial communities from deep shales in Ohio and West Virginia, USA.</title>
        <authorList>
            <person name="Wrighton K."/>
        </authorList>
    </citation>
    <scope>NUCLEOTIDE SEQUENCE [LARGE SCALE GENOMIC DNA]</scope>
    <source>
        <strain evidence="1 2">OWC-G53F</strain>
    </source>
</reference>
<dbReference type="EMBL" id="PTIY01000003">
    <property type="protein sequence ID" value="PPK72682.1"/>
    <property type="molecule type" value="Genomic_DNA"/>
</dbReference>
<comment type="caution">
    <text evidence="1">The sequence shown here is derived from an EMBL/GenBank/DDBJ whole genome shotgun (WGS) entry which is preliminary data.</text>
</comment>
<evidence type="ECO:0000313" key="2">
    <source>
        <dbReference type="Proteomes" id="UP000238071"/>
    </source>
</evidence>
<gene>
    <name evidence="1" type="ORF">B0F88_103115</name>
</gene>
<protein>
    <recommendedName>
        <fullName evidence="3">Tail fiber-like repeat protein</fullName>
    </recommendedName>
</protein>
<dbReference type="AlphaFoldDB" id="A0A2S6H5B9"/>
<evidence type="ECO:0008006" key="3">
    <source>
        <dbReference type="Google" id="ProtNLM"/>
    </source>
</evidence>
<evidence type="ECO:0000313" key="1">
    <source>
        <dbReference type="EMBL" id="PPK72682.1"/>
    </source>
</evidence>
<dbReference type="Proteomes" id="UP000238071">
    <property type="component" value="Unassembled WGS sequence"/>
</dbReference>
<dbReference type="OrthoDB" id="9810174at2"/>
<accession>A0A2S6H5B9</accession>
<organism evidence="1 2">
    <name type="scientific">Methylobacter tundripaludum</name>
    <dbReference type="NCBI Taxonomy" id="173365"/>
    <lineage>
        <taxon>Bacteria</taxon>
        <taxon>Pseudomonadati</taxon>
        <taxon>Pseudomonadota</taxon>
        <taxon>Gammaproteobacteria</taxon>
        <taxon>Methylococcales</taxon>
        <taxon>Methylococcaceae</taxon>
        <taxon>Methylobacter</taxon>
    </lineage>
</organism>
<keyword evidence="2" id="KW-1185">Reference proteome</keyword>
<sequence length="367" mass="38364">MADLPETATYDVGVYQKETNDIAMGGPDGKANAGIRNLANRTAYLKQHLDSLETIVPQAEAEAGTATIVRAWNALRVRQAINVAVASVVNSAPAVLDTLSELAAALGNDASFAANVANALALKAPISSPAFAGDPTTPTPSLFNNGGSVASTAFVKKVLGNFSGYYYLDASTELSVTHLGGFINLGGNTPNQIYTLPGLSSTLDATMSPGLWLCNISGQPVMLKGWENETIISPRGAGNTLILAVGESCFVSGNDAQNWNIGGLTLAIGVGQTNRDKTAERAMNTTYTNSSYSPIAVTMSITNSVQAHAIIRVTNPYTGEICEIIGSGSYLGYDQACTVSAIVPPFHTYRGLTNIGTASLINWSELY</sequence>